<dbReference type="RefSeq" id="WP_006723520.1">
    <property type="nucleotide sequence ID" value="NZ_GG692710.1"/>
</dbReference>
<reference evidence="1 2" key="1">
    <citation type="submission" date="2009-04" db="EMBL/GenBank/DDBJ databases">
        <authorList>
            <person name="Weinstock G."/>
            <person name="Sodergren E."/>
            <person name="Clifton S."/>
            <person name="Fulton L."/>
            <person name="Fulton B."/>
            <person name="Courtney L."/>
            <person name="Fronick C."/>
            <person name="Harrison M."/>
            <person name="Strong C."/>
            <person name="Farmer C."/>
            <person name="Delahaunty K."/>
            <person name="Markovic C."/>
            <person name="Hall O."/>
            <person name="Minx P."/>
            <person name="Tomlinson C."/>
            <person name="Mitreva M."/>
            <person name="Nelson J."/>
            <person name="Hou S."/>
            <person name="Wollam A."/>
            <person name="Pepin K.H."/>
            <person name="Johnson M."/>
            <person name="Bhonagiri V."/>
            <person name="Nash W.E."/>
            <person name="Warren W."/>
            <person name="Chinwalla A."/>
            <person name="Mardis E.R."/>
            <person name="Wilson R.K."/>
        </authorList>
    </citation>
    <scope>NUCLEOTIDE SEQUENCE [LARGE SCALE GENOMIC DNA]</scope>
    <source>
        <strain evidence="1 2">DSM 13280</strain>
    </source>
</reference>
<dbReference type="HOGENOM" id="CLU_153045_4_0_11"/>
<evidence type="ECO:0000313" key="1">
    <source>
        <dbReference type="EMBL" id="EEP44053.1"/>
    </source>
</evidence>
<dbReference type="Gene3D" id="3.30.2020.10">
    <property type="entry name" value="NE0471-like N-terminal domain"/>
    <property type="match status" value="1"/>
</dbReference>
<dbReference type="AlphaFoldDB" id="C4FB53"/>
<evidence type="ECO:0008006" key="3">
    <source>
        <dbReference type="Google" id="ProtNLM"/>
    </source>
</evidence>
<dbReference type="EMBL" id="ABXH02000030">
    <property type="protein sequence ID" value="EEP44053.1"/>
    <property type="molecule type" value="Genomic_DNA"/>
</dbReference>
<evidence type="ECO:0000313" key="2">
    <source>
        <dbReference type="Proteomes" id="UP000003295"/>
    </source>
</evidence>
<protein>
    <recommendedName>
        <fullName evidence="3">DUF2442 domain-containing protein</fullName>
    </recommendedName>
</protein>
<dbReference type="Proteomes" id="UP000003295">
    <property type="component" value="Unassembled WGS sequence"/>
</dbReference>
<name>C4FB53_9ACTN</name>
<sequence>MYVVDGIAYAGEPVEGIEVASARYVGNSIILVTFSTGEVRLFDVTRLLHMPVFKPLEDEAVVQDFKVEFGILTWCDGEVDIAPEALYERSYEYQQVA</sequence>
<gene>
    <name evidence="1" type="ORF">COLINT_03303</name>
</gene>
<dbReference type="InterPro" id="IPR036782">
    <property type="entry name" value="NE0471-like_N"/>
</dbReference>
<comment type="caution">
    <text evidence="1">The sequence shown here is derived from an EMBL/GenBank/DDBJ whole genome shotgun (WGS) entry which is preliminary data.</text>
</comment>
<dbReference type="SUPFAM" id="SSF143880">
    <property type="entry name" value="NE0471 N-terminal domain-like"/>
    <property type="match status" value="1"/>
</dbReference>
<dbReference type="eggNOG" id="ENOG50332QJ">
    <property type="taxonomic scope" value="Bacteria"/>
</dbReference>
<proteinExistence type="predicted"/>
<dbReference type="STRING" id="521003.COLINT_03303"/>
<accession>C4FB53</accession>
<dbReference type="Pfam" id="PF10387">
    <property type="entry name" value="DUF2442"/>
    <property type="match status" value="1"/>
</dbReference>
<organism evidence="1 2">
    <name type="scientific">Collinsella intestinalis DSM 13280</name>
    <dbReference type="NCBI Taxonomy" id="521003"/>
    <lineage>
        <taxon>Bacteria</taxon>
        <taxon>Bacillati</taxon>
        <taxon>Actinomycetota</taxon>
        <taxon>Coriobacteriia</taxon>
        <taxon>Coriobacteriales</taxon>
        <taxon>Coriobacteriaceae</taxon>
        <taxon>Collinsella</taxon>
    </lineage>
</organism>
<dbReference type="InterPro" id="IPR018841">
    <property type="entry name" value="DUF2442"/>
</dbReference>